<name>A0A4R3MKK1_9FIRM</name>
<dbReference type="PANTHER" id="PTHR43265">
    <property type="entry name" value="ESTERASE ESTD"/>
    <property type="match status" value="1"/>
</dbReference>
<dbReference type="SUPFAM" id="SSF53474">
    <property type="entry name" value="alpha/beta-Hydrolases"/>
    <property type="match status" value="1"/>
</dbReference>
<feature type="domain" description="AB hydrolase-1" evidence="1">
    <location>
        <begin position="29"/>
        <end position="157"/>
    </location>
</feature>
<dbReference type="Proteomes" id="UP000294902">
    <property type="component" value="Unassembled WGS sequence"/>
</dbReference>
<dbReference type="PANTHER" id="PTHR43265:SF1">
    <property type="entry name" value="ESTERASE ESTD"/>
    <property type="match status" value="1"/>
</dbReference>
<protein>
    <recommendedName>
        <fullName evidence="1">AB hydrolase-1 domain-containing protein</fullName>
    </recommendedName>
</protein>
<keyword evidence="3" id="KW-1185">Reference proteome</keyword>
<dbReference type="InterPro" id="IPR029058">
    <property type="entry name" value="AB_hydrolase_fold"/>
</dbReference>
<dbReference type="GO" id="GO:0052689">
    <property type="term" value="F:carboxylic ester hydrolase activity"/>
    <property type="evidence" value="ECO:0007669"/>
    <property type="project" value="TreeGrafter"/>
</dbReference>
<dbReference type="RefSeq" id="WP_132251745.1">
    <property type="nucleotide sequence ID" value="NZ_SMAL01000004.1"/>
</dbReference>
<dbReference type="Pfam" id="PF00561">
    <property type="entry name" value="Abhydrolase_1"/>
    <property type="match status" value="1"/>
</dbReference>
<dbReference type="AlphaFoldDB" id="A0A4R3MKK1"/>
<dbReference type="OrthoDB" id="9780269at2"/>
<dbReference type="InterPro" id="IPR053145">
    <property type="entry name" value="AB_hydrolase_Est10"/>
</dbReference>
<gene>
    <name evidence="2" type="ORF">EDC18_10457</name>
</gene>
<evidence type="ECO:0000259" key="1">
    <source>
        <dbReference type="Pfam" id="PF00561"/>
    </source>
</evidence>
<dbReference type="EMBL" id="SMAL01000004">
    <property type="protein sequence ID" value="TCT14909.1"/>
    <property type="molecule type" value="Genomic_DNA"/>
</dbReference>
<comment type="caution">
    <text evidence="2">The sequence shown here is derived from an EMBL/GenBank/DDBJ whole genome shotgun (WGS) entry which is preliminary data.</text>
</comment>
<evidence type="ECO:0000313" key="3">
    <source>
        <dbReference type="Proteomes" id="UP000294902"/>
    </source>
</evidence>
<proteinExistence type="predicted"/>
<evidence type="ECO:0000313" key="2">
    <source>
        <dbReference type="EMBL" id="TCT14909.1"/>
    </source>
</evidence>
<organism evidence="2 3">
    <name type="scientific">Natranaerovirga pectinivora</name>
    <dbReference type="NCBI Taxonomy" id="682400"/>
    <lineage>
        <taxon>Bacteria</taxon>
        <taxon>Bacillati</taxon>
        <taxon>Bacillota</taxon>
        <taxon>Clostridia</taxon>
        <taxon>Lachnospirales</taxon>
        <taxon>Natranaerovirgaceae</taxon>
        <taxon>Natranaerovirga</taxon>
    </lineage>
</organism>
<sequence>METSVNIISNNKTLRGVLHTPDIQNSKYPIVMIFHGFGGNKMGPHFLFVKLSRLLEKYGIASIRFDFGGSGESDGEFIDMTLDSELEDARNVLDYVKSLEQIDPSKIGVLGFSMGGAIASLLAGENPNEIDRLTLWAPAGNIGEIVINNFIGKGYSDFVKDGYYNYEGLKFGKNFVENVTSTDVFNLASPYTKKVLLIHGNADEVVSLEASKKYLKIYGSSSELIIIEDADHLFSHHLWSDKVLEKTVDFFVET</sequence>
<accession>A0A4R3MKK1</accession>
<reference evidence="2 3" key="1">
    <citation type="submission" date="2019-03" db="EMBL/GenBank/DDBJ databases">
        <title>Genomic Encyclopedia of Type Strains, Phase IV (KMG-IV): sequencing the most valuable type-strain genomes for metagenomic binning, comparative biology and taxonomic classification.</title>
        <authorList>
            <person name="Goeker M."/>
        </authorList>
    </citation>
    <scope>NUCLEOTIDE SEQUENCE [LARGE SCALE GENOMIC DNA]</scope>
    <source>
        <strain evidence="2 3">DSM 24629</strain>
    </source>
</reference>
<dbReference type="Gene3D" id="3.40.50.1820">
    <property type="entry name" value="alpha/beta hydrolase"/>
    <property type="match status" value="1"/>
</dbReference>
<dbReference type="InterPro" id="IPR000073">
    <property type="entry name" value="AB_hydrolase_1"/>
</dbReference>